<dbReference type="AlphaFoldDB" id="Q1CZA7"/>
<gene>
    <name evidence="1" type="ordered locus">MXAN_6133</name>
</gene>
<dbReference type="EMBL" id="CP000113">
    <property type="protein sequence ID" value="ABF86710.1"/>
    <property type="molecule type" value="Genomic_DNA"/>
</dbReference>
<dbReference type="GeneID" id="78824272"/>
<evidence type="ECO:0000313" key="1">
    <source>
        <dbReference type="EMBL" id="ABF86710.1"/>
    </source>
</evidence>
<dbReference type="EnsemblBacteria" id="ABF86710">
    <property type="protein sequence ID" value="ABF86710"/>
    <property type="gene ID" value="MXAN_6133"/>
</dbReference>
<dbReference type="HOGENOM" id="CLU_3292843_0_0_7"/>
<evidence type="ECO:0000313" key="2">
    <source>
        <dbReference type="Proteomes" id="UP000002402"/>
    </source>
</evidence>
<reference evidence="1 2" key="1">
    <citation type="journal article" date="2006" name="Proc. Natl. Acad. Sci. U.S.A.">
        <title>Evolution of sensory complexity recorded in a myxobacterial genome.</title>
        <authorList>
            <person name="Goldman B.S."/>
            <person name="Nierman W.C."/>
            <person name="Kaiser D."/>
            <person name="Slater S.C."/>
            <person name="Durkin A.S."/>
            <person name="Eisen J.A."/>
            <person name="Ronning C.M."/>
            <person name="Barbazuk W.B."/>
            <person name="Blanchard M."/>
            <person name="Field C."/>
            <person name="Halling C."/>
            <person name="Hinkle G."/>
            <person name="Iartchuk O."/>
            <person name="Kim H.S."/>
            <person name="Mackenzie C."/>
            <person name="Madupu R."/>
            <person name="Miller N."/>
            <person name="Shvartsbeyn A."/>
            <person name="Sullivan S.A."/>
            <person name="Vaudin M."/>
            <person name="Wiegand R."/>
            <person name="Kaplan H.B."/>
        </authorList>
    </citation>
    <scope>NUCLEOTIDE SEQUENCE [LARGE SCALE GENOMIC DNA]</scope>
    <source>
        <strain evidence="2">DK1622</strain>
    </source>
</reference>
<dbReference type="RefSeq" id="WP_011556079.1">
    <property type="nucleotide sequence ID" value="NC_008095.1"/>
</dbReference>
<protein>
    <submittedName>
        <fullName evidence="1">Uncharacterized protein</fullName>
    </submittedName>
</protein>
<sequence length="40" mass="4397">MAPTKNAWPHDAFEDADAAEARGVELERLNPGSRFAVAER</sequence>
<keyword evidence="2" id="KW-1185">Reference proteome</keyword>
<dbReference type="Proteomes" id="UP000002402">
    <property type="component" value="Chromosome"/>
</dbReference>
<name>Q1CZA7_MYXXD</name>
<proteinExistence type="predicted"/>
<dbReference type="KEGG" id="mxa:MXAN_6133"/>
<organism evidence="1 2">
    <name type="scientific">Myxococcus xanthus (strain DK1622)</name>
    <dbReference type="NCBI Taxonomy" id="246197"/>
    <lineage>
        <taxon>Bacteria</taxon>
        <taxon>Pseudomonadati</taxon>
        <taxon>Myxococcota</taxon>
        <taxon>Myxococcia</taxon>
        <taxon>Myxococcales</taxon>
        <taxon>Cystobacterineae</taxon>
        <taxon>Myxococcaceae</taxon>
        <taxon>Myxococcus</taxon>
    </lineage>
</organism>
<accession>Q1CZA7</accession>